<dbReference type="STRING" id="1617426.TR69_WS6001000407"/>
<accession>A0A136LXL5</accession>
<sequence>MRDVCLCYNLGTMAEKTVALTGGHLTPALAVAEELAKQNVRVIWFGVKHSQTADSRFSAEYEAVTARGITFIPFTAGKLWRKWTAATFF</sequence>
<evidence type="ECO:0000313" key="3">
    <source>
        <dbReference type="Proteomes" id="UP000070457"/>
    </source>
</evidence>
<protein>
    <submittedName>
        <fullName evidence="2">UDP-N-acetylglucosamine--N-acetylmuramyl-(Pentapeptide) pyrophosphoryl-undecaprenol N-acetylglucosamine transferase</fullName>
        <ecNumber evidence="2">2.4.1.227</ecNumber>
    </submittedName>
</protein>
<evidence type="ECO:0000313" key="2">
    <source>
        <dbReference type="EMBL" id="KXK26404.1"/>
    </source>
</evidence>
<dbReference type="InterPro" id="IPR004276">
    <property type="entry name" value="GlycoTrans_28_N"/>
</dbReference>
<comment type="caution">
    <text evidence="2">The sequence shown here is derived from an EMBL/GenBank/DDBJ whole genome shotgun (WGS) entry which is preliminary data.</text>
</comment>
<dbReference type="EC" id="2.4.1.227" evidence="2"/>
<dbReference type="GO" id="GO:0016758">
    <property type="term" value="F:hexosyltransferase activity"/>
    <property type="evidence" value="ECO:0007669"/>
    <property type="project" value="InterPro"/>
</dbReference>
<keyword evidence="2" id="KW-0328">Glycosyltransferase</keyword>
<dbReference type="Proteomes" id="UP000070457">
    <property type="component" value="Unassembled WGS sequence"/>
</dbReference>
<dbReference type="EMBL" id="JYNZ01000003">
    <property type="protein sequence ID" value="KXK26404.1"/>
    <property type="molecule type" value="Genomic_DNA"/>
</dbReference>
<feature type="domain" description="Glycosyltransferase family 28 N-terminal" evidence="1">
    <location>
        <begin position="21"/>
        <end position="81"/>
    </location>
</feature>
<dbReference type="GO" id="GO:0005975">
    <property type="term" value="P:carbohydrate metabolic process"/>
    <property type="evidence" value="ECO:0007669"/>
    <property type="project" value="InterPro"/>
</dbReference>
<dbReference type="Pfam" id="PF03033">
    <property type="entry name" value="Glyco_transf_28"/>
    <property type="match status" value="1"/>
</dbReference>
<reference evidence="2 3" key="1">
    <citation type="submission" date="2015-02" db="EMBL/GenBank/DDBJ databases">
        <title>Improved understanding of the partial-nitritation anammox process through 23 genomes representing the majority of the microbial community.</title>
        <authorList>
            <person name="Speth D.R."/>
            <person name="In T Zandt M."/>
            <person name="Guerrero Cruz S."/>
            <person name="Jetten M.S."/>
            <person name="Dutilh B.E."/>
        </authorList>
    </citation>
    <scope>NUCLEOTIDE SEQUENCE [LARGE SCALE GENOMIC DNA]</scope>
    <source>
        <strain evidence="2">OLB20</strain>
    </source>
</reference>
<gene>
    <name evidence="2" type="primary">murG_1</name>
    <name evidence="2" type="ORF">TR69_WS6001000407</name>
</gene>
<name>A0A136LXL5_9BACT</name>
<organism evidence="2 3">
    <name type="scientific">candidate division WS6 bacterium OLB20</name>
    <dbReference type="NCBI Taxonomy" id="1617426"/>
    <lineage>
        <taxon>Bacteria</taxon>
        <taxon>Candidatus Dojkabacteria</taxon>
    </lineage>
</organism>
<dbReference type="AlphaFoldDB" id="A0A136LXL5"/>
<dbReference type="GO" id="GO:1901137">
    <property type="term" value="P:carbohydrate derivative biosynthetic process"/>
    <property type="evidence" value="ECO:0007669"/>
    <property type="project" value="UniProtKB-ARBA"/>
</dbReference>
<dbReference type="Gene3D" id="3.40.50.2000">
    <property type="entry name" value="Glycogen Phosphorylase B"/>
    <property type="match status" value="1"/>
</dbReference>
<evidence type="ECO:0000259" key="1">
    <source>
        <dbReference type="Pfam" id="PF03033"/>
    </source>
</evidence>
<dbReference type="SUPFAM" id="SSF53756">
    <property type="entry name" value="UDP-Glycosyltransferase/glycogen phosphorylase"/>
    <property type="match status" value="1"/>
</dbReference>
<keyword evidence="2" id="KW-0808">Transferase</keyword>
<proteinExistence type="predicted"/>